<comment type="cofactor">
    <cofactor evidence="1">
        <name>Mg(2+)</name>
        <dbReference type="ChEBI" id="CHEBI:18420"/>
    </cofactor>
    <text evidence="1">Binds 2 magnesium ions per subunit.</text>
</comment>
<feature type="binding site" evidence="1">
    <location>
        <position position="292"/>
    </location>
    <ligand>
        <name>Mg(2+)</name>
        <dbReference type="ChEBI" id="CHEBI:18420"/>
        <label>1</label>
    </ligand>
</feature>
<dbReference type="Proteomes" id="UP000045782">
    <property type="component" value="Unassembled WGS sequence"/>
</dbReference>
<feature type="binding site" evidence="1">
    <location>
        <position position="50"/>
    </location>
    <ligand>
        <name>Mg(2+)</name>
        <dbReference type="ChEBI" id="CHEBI:18420"/>
        <label>1</label>
    </ligand>
</feature>
<reference evidence="2 3" key="1">
    <citation type="submission" date="2015-03" db="EMBL/GenBank/DDBJ databases">
        <authorList>
            <person name="Murphy D."/>
        </authorList>
    </citation>
    <scope>NUCLEOTIDE SEQUENCE [LARGE SCALE GENOMIC DNA]</scope>
    <source>
        <strain evidence="2 3">PAP088</strain>
    </source>
</reference>
<feature type="binding site" evidence="1">
    <location>
        <position position="51"/>
    </location>
    <ligand>
        <name>Mg(2+)</name>
        <dbReference type="ChEBI" id="CHEBI:18420"/>
        <label>1</label>
    </ligand>
</feature>
<dbReference type="PANTHER" id="PTHR16222:SF12">
    <property type="entry name" value="ADP-RIBOSYLGLYCOHYDROLASE-RELATED"/>
    <property type="match status" value="1"/>
</dbReference>
<dbReference type="SUPFAM" id="SSF101478">
    <property type="entry name" value="ADP-ribosylglycohydrolase"/>
    <property type="match status" value="1"/>
</dbReference>
<gene>
    <name evidence="2" type="ORF">ERS075579_03911</name>
</gene>
<proteinExistence type="predicted"/>
<dbReference type="AlphaFoldDB" id="A0A0U0ZSJ5"/>
<protein>
    <submittedName>
        <fullName evidence="2">Probable ADP-ribosylglycohydrolase</fullName>
    </submittedName>
</protein>
<evidence type="ECO:0000313" key="3">
    <source>
        <dbReference type="Proteomes" id="UP000045782"/>
    </source>
</evidence>
<dbReference type="Gene3D" id="1.10.4080.10">
    <property type="entry name" value="ADP-ribosylation/Crystallin J1"/>
    <property type="match status" value="1"/>
</dbReference>
<evidence type="ECO:0000313" key="2">
    <source>
        <dbReference type="EMBL" id="CPV65951.1"/>
    </source>
</evidence>
<evidence type="ECO:0000256" key="1">
    <source>
        <dbReference type="PIRSR" id="PIRSR605502-1"/>
    </source>
</evidence>
<sequence length="390" mass="41617">MSINHPAWANTLRGCAYGDAWGNTNEFRRFADLARTSPFGPELPTKLVITDDTQMTLALARALHTANLGDPHSIRASIIAEFVRWRADPDNNRAPGTTCLGATAALAAGQPWTRATRTESDGCGSVMRVSPAAYLPEDLWRPVAAWQAAATHGHPVGIAASLVAAATIRWAAQGQLTPGHLTEAAIDMCTDASLRAGVAQWLVGHPKAATIARADALLANGFKQLAMVLATAQRAVPSFQRDPWSQDPCRYAGEGWNAQEALAAALLSADALPHEPIDALRRATVTGGDSDSIAAIAGAIIGALHTDPWPAQWHERLEPRYQEWITEAEQYAFLDGAAAGARSAGVVVSELNVLEMVRETLIDDGVPEASVRPTELDAALLGELRDIRNR</sequence>
<organism evidence="2 3">
    <name type="scientific">Mycobacteroides abscessus</name>
    <dbReference type="NCBI Taxonomy" id="36809"/>
    <lineage>
        <taxon>Bacteria</taxon>
        <taxon>Bacillati</taxon>
        <taxon>Actinomycetota</taxon>
        <taxon>Actinomycetes</taxon>
        <taxon>Mycobacteriales</taxon>
        <taxon>Mycobacteriaceae</taxon>
        <taxon>Mycobacteroides</taxon>
    </lineage>
</organism>
<dbReference type="InterPro" id="IPR036705">
    <property type="entry name" value="Ribosyl_crysJ1_sf"/>
</dbReference>
<keyword evidence="2" id="KW-0378">Hydrolase</keyword>
<dbReference type="GO" id="GO:0046872">
    <property type="term" value="F:metal ion binding"/>
    <property type="evidence" value="ECO:0007669"/>
    <property type="project" value="UniProtKB-KW"/>
</dbReference>
<dbReference type="InterPro" id="IPR005502">
    <property type="entry name" value="Ribosyl_crysJ1"/>
</dbReference>
<keyword evidence="1" id="KW-0460">Magnesium</keyword>
<dbReference type="GO" id="GO:0016787">
    <property type="term" value="F:hydrolase activity"/>
    <property type="evidence" value="ECO:0007669"/>
    <property type="project" value="UniProtKB-KW"/>
</dbReference>
<feature type="binding site" evidence="1">
    <location>
        <position position="289"/>
    </location>
    <ligand>
        <name>Mg(2+)</name>
        <dbReference type="ChEBI" id="CHEBI:18420"/>
        <label>1</label>
    </ligand>
</feature>
<dbReference type="PANTHER" id="PTHR16222">
    <property type="entry name" value="ADP-RIBOSYLGLYCOHYDROLASE"/>
    <property type="match status" value="1"/>
</dbReference>
<dbReference type="InterPro" id="IPR050792">
    <property type="entry name" value="ADP-ribosylglycohydrolase"/>
</dbReference>
<dbReference type="Pfam" id="PF03747">
    <property type="entry name" value="ADP_ribosyl_GH"/>
    <property type="match status" value="1"/>
</dbReference>
<keyword evidence="1" id="KW-0479">Metal-binding</keyword>
<feature type="binding site" evidence="1">
    <location>
        <position position="291"/>
    </location>
    <ligand>
        <name>Mg(2+)</name>
        <dbReference type="ChEBI" id="CHEBI:18420"/>
        <label>1</label>
    </ligand>
</feature>
<accession>A0A0U0ZSJ5</accession>
<feature type="binding site" evidence="1">
    <location>
        <position position="52"/>
    </location>
    <ligand>
        <name>Mg(2+)</name>
        <dbReference type="ChEBI" id="CHEBI:18420"/>
        <label>1</label>
    </ligand>
</feature>
<dbReference type="RefSeq" id="WP_052618954.1">
    <property type="nucleotide sequence ID" value="NZ_CSWP01000009.1"/>
</dbReference>
<dbReference type="EMBL" id="CSWP01000009">
    <property type="protein sequence ID" value="CPV65951.1"/>
    <property type="molecule type" value="Genomic_DNA"/>
</dbReference>
<name>A0A0U0ZSJ5_9MYCO</name>